<evidence type="ECO:0000259" key="2">
    <source>
        <dbReference type="PROSITE" id="PS50937"/>
    </source>
</evidence>
<evidence type="ECO:0000313" key="4">
    <source>
        <dbReference type="Proteomes" id="UP000730482"/>
    </source>
</evidence>
<dbReference type="PROSITE" id="PS50937">
    <property type="entry name" value="HTH_MERR_2"/>
    <property type="match status" value="1"/>
</dbReference>
<dbReference type="Gene3D" id="1.10.1660.10">
    <property type="match status" value="1"/>
</dbReference>
<reference evidence="3 4" key="1">
    <citation type="submission" date="2020-02" db="EMBL/GenBank/DDBJ databases">
        <title>Acidophilic actinobacteria isolated from forest soil.</title>
        <authorList>
            <person name="Golinska P."/>
        </authorList>
    </citation>
    <scope>NUCLEOTIDE SEQUENCE [LARGE SCALE GENOMIC DNA]</scope>
    <source>
        <strain evidence="3 4">NL8</strain>
    </source>
</reference>
<dbReference type="PROSITE" id="PS00552">
    <property type="entry name" value="HTH_MERR_1"/>
    <property type="match status" value="1"/>
</dbReference>
<gene>
    <name evidence="3" type="ORF">KGQ19_21200</name>
</gene>
<name>A0ABS5KTM7_9ACTN</name>
<dbReference type="PANTHER" id="PTHR30204">
    <property type="entry name" value="REDOX-CYCLING DRUG-SENSING TRANSCRIPTIONAL ACTIVATOR SOXR"/>
    <property type="match status" value="1"/>
</dbReference>
<dbReference type="InterPro" id="IPR000551">
    <property type="entry name" value="MerR-type_HTH_dom"/>
</dbReference>
<dbReference type="Gene3D" id="3.20.80.10">
    <property type="entry name" value="Regulatory factor, effector binding domain"/>
    <property type="match status" value="1"/>
</dbReference>
<proteinExistence type="predicted"/>
<dbReference type="CDD" id="cd01107">
    <property type="entry name" value="HTH_BmrR"/>
    <property type="match status" value="1"/>
</dbReference>
<dbReference type="Proteomes" id="UP000730482">
    <property type="component" value="Unassembled WGS sequence"/>
</dbReference>
<feature type="domain" description="HTH merR-type" evidence="2">
    <location>
        <begin position="3"/>
        <end position="73"/>
    </location>
</feature>
<dbReference type="Pfam" id="PF13411">
    <property type="entry name" value="MerR_1"/>
    <property type="match status" value="1"/>
</dbReference>
<organism evidence="3 4">
    <name type="scientific">Catenulispora pinistramenti</name>
    <dbReference type="NCBI Taxonomy" id="2705254"/>
    <lineage>
        <taxon>Bacteria</taxon>
        <taxon>Bacillati</taxon>
        <taxon>Actinomycetota</taxon>
        <taxon>Actinomycetes</taxon>
        <taxon>Catenulisporales</taxon>
        <taxon>Catenulisporaceae</taxon>
        <taxon>Catenulispora</taxon>
    </lineage>
</organism>
<keyword evidence="4" id="KW-1185">Reference proteome</keyword>
<sequence length="272" mass="30220">MDLLSISAFAHLTRLSPKALRLYDELGLLAPAHVDPASGYRWYSPGQLGRARRVAQLRQLDMPLARIRTVIDLPPEGVAAEVGAYWTEQRQAWQAKQELVDYLINHLTGKAITMYDVNVRALPARTLLTITEHLTPDQIGAFATPLFALFSGPTIDRPEGEAGRPFLRYHGEISNDSDGPIEFCCPINAAAEADLTRRYPDMATVSEEAGREAYISVPKANMMTAVGFESLHQWLTDNEEEADWLPRQIFLRDPATAEAMDAVYELAVGLRG</sequence>
<comment type="caution">
    <text evidence="3">The sequence shown here is derived from an EMBL/GenBank/DDBJ whole genome shotgun (WGS) entry which is preliminary data.</text>
</comment>
<dbReference type="InterPro" id="IPR009061">
    <property type="entry name" value="DNA-bd_dom_put_sf"/>
</dbReference>
<dbReference type="EMBL" id="JAAFYZ010000071">
    <property type="protein sequence ID" value="MBS2549384.1"/>
    <property type="molecule type" value="Genomic_DNA"/>
</dbReference>
<dbReference type="SUPFAM" id="SSF46955">
    <property type="entry name" value="Putative DNA-binding domain"/>
    <property type="match status" value="1"/>
</dbReference>
<dbReference type="InterPro" id="IPR047057">
    <property type="entry name" value="MerR_fam"/>
</dbReference>
<evidence type="ECO:0000256" key="1">
    <source>
        <dbReference type="ARBA" id="ARBA00023125"/>
    </source>
</evidence>
<dbReference type="SMART" id="SM00422">
    <property type="entry name" value="HTH_MERR"/>
    <property type="match status" value="1"/>
</dbReference>
<accession>A0ABS5KTM7</accession>
<protein>
    <submittedName>
        <fullName evidence="3">MerR family transcriptional regulator</fullName>
    </submittedName>
</protein>
<dbReference type="RefSeq" id="WP_212010945.1">
    <property type="nucleotide sequence ID" value="NZ_JAAFYZ010000071.1"/>
</dbReference>
<dbReference type="PANTHER" id="PTHR30204:SF97">
    <property type="entry name" value="MERR FAMILY REGULATORY PROTEIN"/>
    <property type="match status" value="1"/>
</dbReference>
<dbReference type="InterPro" id="IPR011256">
    <property type="entry name" value="Reg_factor_effector_dom_sf"/>
</dbReference>
<keyword evidence="1" id="KW-0238">DNA-binding</keyword>
<evidence type="ECO:0000313" key="3">
    <source>
        <dbReference type="EMBL" id="MBS2549384.1"/>
    </source>
</evidence>